<dbReference type="EMBL" id="CM047945">
    <property type="protein sequence ID" value="KAI9898569.1"/>
    <property type="molecule type" value="Genomic_DNA"/>
</dbReference>
<name>A0ACC0UX65_9HYPO</name>
<comment type="caution">
    <text evidence="1">The sequence shown here is derived from an EMBL/GenBank/DDBJ whole genome shotgun (WGS) entry which is preliminary data.</text>
</comment>
<organism evidence="1 2">
    <name type="scientific">Trichothecium roseum</name>
    <dbReference type="NCBI Taxonomy" id="47278"/>
    <lineage>
        <taxon>Eukaryota</taxon>
        <taxon>Fungi</taxon>
        <taxon>Dikarya</taxon>
        <taxon>Ascomycota</taxon>
        <taxon>Pezizomycotina</taxon>
        <taxon>Sordariomycetes</taxon>
        <taxon>Hypocreomycetidae</taxon>
        <taxon>Hypocreales</taxon>
        <taxon>Hypocreales incertae sedis</taxon>
        <taxon>Trichothecium</taxon>
    </lineage>
</organism>
<dbReference type="Proteomes" id="UP001163324">
    <property type="component" value="Chromosome 6"/>
</dbReference>
<gene>
    <name evidence="1" type="ORF">N3K66_006929</name>
</gene>
<accession>A0ACC0UX65</accession>
<keyword evidence="2" id="KW-1185">Reference proteome</keyword>
<reference evidence="1" key="1">
    <citation type="submission" date="2022-10" db="EMBL/GenBank/DDBJ databases">
        <title>Complete Genome of Trichothecium roseum strain YXFP-22015, a Plant Pathogen Isolated from Citrus.</title>
        <authorList>
            <person name="Wang Y."/>
            <person name="Zhu L."/>
        </authorList>
    </citation>
    <scope>NUCLEOTIDE SEQUENCE</scope>
    <source>
        <strain evidence="1">YXFP-22015</strain>
    </source>
</reference>
<evidence type="ECO:0000313" key="1">
    <source>
        <dbReference type="EMBL" id="KAI9898569.1"/>
    </source>
</evidence>
<protein>
    <submittedName>
        <fullName evidence="1">Uncharacterized protein</fullName>
    </submittedName>
</protein>
<evidence type="ECO:0000313" key="2">
    <source>
        <dbReference type="Proteomes" id="UP001163324"/>
    </source>
</evidence>
<proteinExistence type="predicted"/>
<sequence>MPDQAVAARRPAGQGQGQPQGQGQQQQGGGISWYKLILGAAVYFGLNMVMNYVFRKDQTGMTVTDPSTGEAITVPSNMDIIPPFQLRPTELNEGATYRQMPRKVAPIWPQDSHVDIIVTLSPSFNPMPISKMPAEYVVLREKDFHINNWTDSRVVETSFKVPKHVQNNGTLWGHIYVGLPGSNLDPREPNYDTSKAYYMSYPLTQYLPKKKIAKTRNLLDDLPEPVEIEDEEPTGPIIANYYHPNTSLSFIPDLGVKELGQLPPVAKHFLRLESTGARDGTGQNGWYYPMVFVNTFWQLNSHMTLLNDTVTELPLRIDLTNMGFWKFQLMANIDFNAKESARQAAFGNGISASGDGSEIEMVKEIFLDTNPILLGITIVVSIAHMILETLAFSSDIAHYRKKKDNVGISVRSILANVFMQSVIFLYLLDNSQNTSWMILGQQVIGILIEFWKITTVVDVRVRPGGPDSLLPYTIVFEDKHKLTETEEKTKEYDEIAFKYMYIAAVPLLIAYGIYSLMYESHKSWYSFIITTLVGSVYTYGFLMMVPSLYINYRLKSVAHMPAKAMGYKFLNTFIDDLFAFTIKMPLLHRLATLRDDVIFFVYLYQRWAYRIDYSRVNEFGQGGEEDEAVEEKKAEAKEVAAEAIKETEAKATGADAGSAKKRK</sequence>